<dbReference type="InterPro" id="IPR043718">
    <property type="entry name" value="DUF5659"/>
</dbReference>
<evidence type="ECO:0000313" key="2">
    <source>
        <dbReference type="EMBL" id="RHC54603.1"/>
    </source>
</evidence>
<proteinExistence type="predicted"/>
<dbReference type="Pfam" id="PF18903">
    <property type="entry name" value="DUF5659"/>
    <property type="match status" value="1"/>
</dbReference>
<accession>A0A414AST6</accession>
<reference evidence="2 3" key="1">
    <citation type="submission" date="2018-08" db="EMBL/GenBank/DDBJ databases">
        <title>A genome reference for cultivated species of the human gut microbiota.</title>
        <authorList>
            <person name="Zou Y."/>
            <person name="Xue W."/>
            <person name="Luo G."/>
        </authorList>
    </citation>
    <scope>NUCLEOTIDE SEQUENCE [LARGE SCALE GENOMIC DNA]</scope>
    <source>
        <strain evidence="2 3">AM35-14</strain>
    </source>
</reference>
<protein>
    <recommendedName>
        <fullName evidence="1">DUF5659 domain-containing protein</fullName>
    </recommendedName>
</protein>
<dbReference type="AlphaFoldDB" id="A0A414AST6"/>
<dbReference type="EMBL" id="QSHZ01000020">
    <property type="protein sequence ID" value="RHC54603.1"/>
    <property type="molecule type" value="Genomic_DNA"/>
</dbReference>
<evidence type="ECO:0000313" key="3">
    <source>
        <dbReference type="Proteomes" id="UP000283975"/>
    </source>
</evidence>
<evidence type="ECO:0000259" key="1">
    <source>
        <dbReference type="Pfam" id="PF18903"/>
    </source>
</evidence>
<organism evidence="2 3">
    <name type="scientific">Enterocloster bolteae</name>
    <dbReference type="NCBI Taxonomy" id="208479"/>
    <lineage>
        <taxon>Bacteria</taxon>
        <taxon>Bacillati</taxon>
        <taxon>Bacillota</taxon>
        <taxon>Clostridia</taxon>
        <taxon>Lachnospirales</taxon>
        <taxon>Lachnospiraceae</taxon>
        <taxon>Enterocloster</taxon>
    </lineage>
</organism>
<name>A0A414AST6_9FIRM</name>
<dbReference type="RefSeq" id="WP_080637095.1">
    <property type="nucleotide sequence ID" value="NZ_CBCSIM010000025.1"/>
</dbReference>
<feature type="domain" description="DUF5659" evidence="1">
    <location>
        <begin position="3"/>
        <end position="55"/>
    </location>
</feature>
<dbReference type="Proteomes" id="UP000283975">
    <property type="component" value="Unassembled WGS sequence"/>
</dbReference>
<sequence>MSNYFYCYSKKMYHFIAAFDIKYLNIGVNSNTKCRYYVFEKSKKLDKVIALYKQVKHSIN</sequence>
<gene>
    <name evidence="2" type="ORF">DW839_18015</name>
</gene>
<comment type="caution">
    <text evidence="2">The sequence shown here is derived from an EMBL/GenBank/DDBJ whole genome shotgun (WGS) entry which is preliminary data.</text>
</comment>